<protein>
    <submittedName>
        <fullName evidence="1">Uncharacterized protein</fullName>
    </submittedName>
</protein>
<proteinExistence type="predicted"/>
<organism evidence="1">
    <name type="scientific">marine sediment metagenome</name>
    <dbReference type="NCBI Taxonomy" id="412755"/>
    <lineage>
        <taxon>unclassified sequences</taxon>
        <taxon>metagenomes</taxon>
        <taxon>ecological metagenomes</taxon>
    </lineage>
</organism>
<sequence length="32" mass="3527">VYKSEGLGAAINRSIETIGRQMKNSDSDKDRS</sequence>
<reference evidence="1" key="1">
    <citation type="journal article" date="2015" name="Nature">
        <title>Complex archaea that bridge the gap between prokaryotes and eukaryotes.</title>
        <authorList>
            <person name="Spang A."/>
            <person name="Saw J.H."/>
            <person name="Jorgensen S.L."/>
            <person name="Zaremba-Niedzwiedzka K."/>
            <person name="Martijn J."/>
            <person name="Lind A.E."/>
            <person name="van Eijk R."/>
            <person name="Schleper C."/>
            <person name="Guy L."/>
            <person name="Ettema T.J."/>
        </authorList>
    </citation>
    <scope>NUCLEOTIDE SEQUENCE</scope>
</reference>
<dbReference type="AlphaFoldDB" id="A0A0F8XDD5"/>
<evidence type="ECO:0000313" key="1">
    <source>
        <dbReference type="EMBL" id="KKK58945.1"/>
    </source>
</evidence>
<comment type="caution">
    <text evidence="1">The sequence shown here is derived from an EMBL/GenBank/DDBJ whole genome shotgun (WGS) entry which is preliminary data.</text>
</comment>
<feature type="non-terminal residue" evidence="1">
    <location>
        <position position="1"/>
    </location>
</feature>
<name>A0A0F8XDD5_9ZZZZ</name>
<accession>A0A0F8XDD5</accession>
<dbReference type="EMBL" id="LAZR01063725">
    <property type="protein sequence ID" value="KKK58945.1"/>
    <property type="molecule type" value="Genomic_DNA"/>
</dbReference>
<gene>
    <name evidence="1" type="ORF">LCGC14_3039310</name>
</gene>